<organism evidence="2 3">
    <name type="scientific">Saccharicrinis fermentans DSM 9555 = JCM 21142</name>
    <dbReference type="NCBI Taxonomy" id="869213"/>
    <lineage>
        <taxon>Bacteria</taxon>
        <taxon>Pseudomonadati</taxon>
        <taxon>Bacteroidota</taxon>
        <taxon>Bacteroidia</taxon>
        <taxon>Marinilabiliales</taxon>
        <taxon>Marinilabiliaceae</taxon>
        <taxon>Saccharicrinis</taxon>
    </lineage>
</organism>
<gene>
    <name evidence="2" type="ORF">JCM21142_41538</name>
</gene>
<comment type="caution">
    <text evidence="2">The sequence shown here is derived from an EMBL/GenBank/DDBJ whole genome shotgun (WGS) entry which is preliminary data.</text>
</comment>
<accession>W7YKJ9</accession>
<keyword evidence="3" id="KW-1185">Reference proteome</keyword>
<dbReference type="EMBL" id="BAMD01000015">
    <property type="protein sequence ID" value="GAF02889.1"/>
    <property type="molecule type" value="Genomic_DNA"/>
</dbReference>
<keyword evidence="1" id="KW-0472">Membrane</keyword>
<dbReference type="AlphaFoldDB" id="W7YKJ9"/>
<proteinExistence type="predicted"/>
<dbReference type="SUPFAM" id="SSF48452">
    <property type="entry name" value="TPR-like"/>
    <property type="match status" value="2"/>
</dbReference>
<dbReference type="SUPFAM" id="SSF46894">
    <property type="entry name" value="C-terminal effector domain of the bipartite response regulators"/>
    <property type="match status" value="1"/>
</dbReference>
<dbReference type="OrthoDB" id="1090267at2"/>
<dbReference type="RefSeq" id="WP_027472792.1">
    <property type="nucleotide sequence ID" value="NZ_BAMD01000015.1"/>
</dbReference>
<evidence type="ECO:0000256" key="1">
    <source>
        <dbReference type="SAM" id="Phobius"/>
    </source>
</evidence>
<evidence type="ECO:0000313" key="2">
    <source>
        <dbReference type="EMBL" id="GAF02889.1"/>
    </source>
</evidence>
<reference evidence="2 3" key="1">
    <citation type="journal article" date="2014" name="Genome Announc.">
        <title>Draft Genome Sequence of Cytophaga fermentans JCM 21142T, a Facultative Anaerobe Isolated from Marine Mud.</title>
        <authorList>
            <person name="Starns D."/>
            <person name="Oshima K."/>
            <person name="Suda W."/>
            <person name="Iino T."/>
            <person name="Yuki M."/>
            <person name="Inoue J."/>
            <person name="Kitamura K."/>
            <person name="Iida T."/>
            <person name="Darby A."/>
            <person name="Hattori M."/>
            <person name="Ohkuma M."/>
        </authorList>
    </citation>
    <scope>NUCLEOTIDE SEQUENCE [LARGE SCALE GENOMIC DNA]</scope>
    <source>
        <strain evidence="2 3">JCM 21142</strain>
    </source>
</reference>
<name>W7YKJ9_9BACT</name>
<dbReference type="InterPro" id="IPR016032">
    <property type="entry name" value="Sig_transdc_resp-reg_C-effctor"/>
</dbReference>
<keyword evidence="1" id="KW-0812">Transmembrane</keyword>
<dbReference type="Proteomes" id="UP000019402">
    <property type="component" value="Unassembled WGS sequence"/>
</dbReference>
<dbReference type="Gene3D" id="1.25.40.10">
    <property type="entry name" value="Tetratricopeptide repeat domain"/>
    <property type="match status" value="2"/>
</dbReference>
<dbReference type="InterPro" id="IPR011990">
    <property type="entry name" value="TPR-like_helical_dom_sf"/>
</dbReference>
<dbReference type="GO" id="GO:0006355">
    <property type="term" value="P:regulation of DNA-templated transcription"/>
    <property type="evidence" value="ECO:0007669"/>
    <property type="project" value="InterPro"/>
</dbReference>
<evidence type="ECO:0000313" key="3">
    <source>
        <dbReference type="Proteomes" id="UP000019402"/>
    </source>
</evidence>
<protein>
    <submittedName>
        <fullName evidence="2">ATP-dependent transcriptional regulator</fullName>
    </submittedName>
</protein>
<sequence>MRVVVRYLELLLLCFLGQYAYAQRSLVIQDDSLWVINKLYNKANLLVASDPDSARMLFKECKSHYIQKLDTTSVNRVLVALSDLEKAKESYSLSFDYLWEAMSLVESTDNKLQLYLIHDRLGMLYSIFEKSQEALAHKLSTLKLSKDLIQEGKLHAGALLSSYFSIALHYRKTSNFERAISYLDSCKIVDQSINKGKQNNGFIMVELGYIKMILGDYANAESLMNEAIAQFSAGDDHYLVFAYAYLAELKELQRQNNAAIDNYLKCLQTMERINTHVDLRSGILDCLSRLYHEEHNYSKAYTYLRASKSINDSLFNVKGISNQLFQMRNKYNEAIELKNQQLKSNELLLVKKSQSNLQLKIFLSLLLLILSVIVFILIYNLQKKKYLHEKRETALKSLHEKARAKEILDVKNKELTAYTLQLIDKDRVVNELYQYIQTHIPDPKVTNHIKRSISGNNQKMWDEFYLRFIAVNADFYTKLGERFPKLTPTERKYCALIKLRFSSKDMSQLLQVTVESVHITRHRLRKKMGLPRGASLSNFIAEI</sequence>
<feature type="transmembrane region" description="Helical" evidence="1">
    <location>
        <begin position="361"/>
        <end position="381"/>
    </location>
</feature>
<dbReference type="GO" id="GO:0003677">
    <property type="term" value="F:DNA binding"/>
    <property type="evidence" value="ECO:0007669"/>
    <property type="project" value="InterPro"/>
</dbReference>
<keyword evidence="1" id="KW-1133">Transmembrane helix</keyword>
<dbReference type="STRING" id="869213.GCA_000517085_03363"/>
<dbReference type="eggNOG" id="COG2771">
    <property type="taxonomic scope" value="Bacteria"/>
</dbReference>